<gene>
    <name evidence="1" type="ORF">DD559_19400</name>
</gene>
<proteinExistence type="predicted"/>
<dbReference type="AlphaFoldDB" id="A0A2U0S957"/>
<protein>
    <submittedName>
        <fullName evidence="1">Uncharacterized protein</fullName>
    </submittedName>
</protein>
<accession>A0A2U0S957</accession>
<reference evidence="1 2" key="1">
    <citation type="submission" date="2018-05" db="EMBL/GenBank/DDBJ databases">
        <title>Description of Sphingomonas pokkalii sp nov, isolated from the rhizosphere of saline tolerant pokkali rice and its draft genome analysis.</title>
        <authorList>
            <person name="Menon R."/>
            <person name="Kumari S."/>
            <person name="Rameshkumar N."/>
        </authorList>
    </citation>
    <scope>NUCLEOTIDE SEQUENCE [LARGE SCALE GENOMIC DNA]</scope>
    <source>
        <strain evidence="1 2">L3B27</strain>
    </source>
</reference>
<dbReference type="Proteomes" id="UP000245890">
    <property type="component" value="Unassembled WGS sequence"/>
</dbReference>
<sequence length="128" mass="14370">MSKWIFTTKNKGDVQIEWTDEDEVIVRTVATPPELIGSMTFRYIEGADRYDEDRFVVTNMYLDGPNGSGDYIRQGIGQEIISSMVTPVTFHVDDGNRRDDGGHLTGDGPGFARKMVSKGLAYWEEGNE</sequence>
<keyword evidence="2" id="KW-1185">Reference proteome</keyword>
<comment type="caution">
    <text evidence="1">The sequence shown here is derived from an EMBL/GenBank/DDBJ whole genome shotgun (WGS) entry which is preliminary data.</text>
</comment>
<dbReference type="EMBL" id="QENQ01000011">
    <property type="protein sequence ID" value="PVX27906.1"/>
    <property type="molecule type" value="Genomic_DNA"/>
</dbReference>
<dbReference type="RefSeq" id="WP_116471048.1">
    <property type="nucleotide sequence ID" value="NZ_QENQ01000011.1"/>
</dbReference>
<dbReference type="OrthoDB" id="7594693at2"/>
<evidence type="ECO:0000313" key="2">
    <source>
        <dbReference type="Proteomes" id="UP000245890"/>
    </source>
</evidence>
<evidence type="ECO:0000313" key="1">
    <source>
        <dbReference type="EMBL" id="PVX27906.1"/>
    </source>
</evidence>
<name>A0A2U0S957_9SPHN</name>
<organism evidence="1 2">
    <name type="scientific">Sphingomonas pokkalii</name>
    <dbReference type="NCBI Taxonomy" id="2175090"/>
    <lineage>
        <taxon>Bacteria</taxon>
        <taxon>Pseudomonadati</taxon>
        <taxon>Pseudomonadota</taxon>
        <taxon>Alphaproteobacteria</taxon>
        <taxon>Sphingomonadales</taxon>
        <taxon>Sphingomonadaceae</taxon>
        <taxon>Sphingomonas</taxon>
    </lineage>
</organism>